<organism evidence="2 3">
    <name type="scientific">Zasmidium cellare</name>
    <name type="common">Wine cellar mold</name>
    <name type="synonym">Racodium cellare</name>
    <dbReference type="NCBI Taxonomy" id="395010"/>
    <lineage>
        <taxon>Eukaryota</taxon>
        <taxon>Fungi</taxon>
        <taxon>Dikarya</taxon>
        <taxon>Ascomycota</taxon>
        <taxon>Pezizomycotina</taxon>
        <taxon>Dothideomycetes</taxon>
        <taxon>Dothideomycetidae</taxon>
        <taxon>Mycosphaerellales</taxon>
        <taxon>Mycosphaerellaceae</taxon>
        <taxon>Zasmidium</taxon>
    </lineage>
</organism>
<dbReference type="InterPro" id="IPR025714">
    <property type="entry name" value="Methyltranfer_dom"/>
</dbReference>
<dbReference type="Gene3D" id="3.40.50.150">
    <property type="entry name" value="Vaccinia Virus protein VP39"/>
    <property type="match status" value="1"/>
</dbReference>
<dbReference type="InterPro" id="IPR051052">
    <property type="entry name" value="Diverse_substrate_MTase"/>
</dbReference>
<sequence>MTHIVVQAYLEDVRNLNNGSEIIINNVCTKEATFKSFTLEQAAAYAANRGKAYPKVLYETILNYHGGETNQFFDVGTGPGTVVFDLLPHFEKSFGTDAGTEMITQAKSDASRLGVEERTEFAVCPAEESDTVFQGEKMDLVTVAMAAHWFDMPKFYEAVGKILKPGATLAMWTCSSLHVHPSTPNHEKLEEILQHLETNMLAPYETPGNVLSRMAYDGLALPWDNEASSGLFQKDSFERKDWDRGGVPSTPPTPGEQFGPFVMNNRSGPVEYLAKTLGSASMVIRWREANAEKAHTEEDPINITVTRLKEALEGEENFVASPSLSLLLLRRA</sequence>
<dbReference type="Proteomes" id="UP001305779">
    <property type="component" value="Unassembled WGS sequence"/>
</dbReference>
<evidence type="ECO:0000259" key="1">
    <source>
        <dbReference type="Pfam" id="PF13847"/>
    </source>
</evidence>
<dbReference type="Pfam" id="PF13847">
    <property type="entry name" value="Methyltransf_31"/>
    <property type="match status" value="1"/>
</dbReference>
<dbReference type="EMBL" id="JAXOVC010000006">
    <property type="protein sequence ID" value="KAK4500914.1"/>
    <property type="molecule type" value="Genomic_DNA"/>
</dbReference>
<feature type="domain" description="Methyltransferase" evidence="1">
    <location>
        <begin position="71"/>
        <end position="191"/>
    </location>
</feature>
<reference evidence="2 3" key="1">
    <citation type="journal article" date="2023" name="G3 (Bethesda)">
        <title>A chromosome-level genome assembly of Zasmidium syzygii isolated from banana leaves.</title>
        <authorList>
            <person name="van Westerhoven A.C."/>
            <person name="Mehrabi R."/>
            <person name="Talebi R."/>
            <person name="Steentjes M.B.F."/>
            <person name="Corcolon B."/>
            <person name="Chong P.A."/>
            <person name="Kema G.H.J."/>
            <person name="Seidl M.F."/>
        </authorList>
    </citation>
    <scope>NUCLEOTIDE SEQUENCE [LARGE SCALE GENOMIC DNA]</scope>
    <source>
        <strain evidence="2 3">P124</strain>
    </source>
</reference>
<name>A0ABR0EHC6_ZASCE</name>
<keyword evidence="3" id="KW-1185">Reference proteome</keyword>
<gene>
    <name evidence="2" type="ORF">PRZ48_009106</name>
</gene>
<dbReference type="SUPFAM" id="SSF53335">
    <property type="entry name" value="S-adenosyl-L-methionine-dependent methyltransferases"/>
    <property type="match status" value="1"/>
</dbReference>
<dbReference type="PANTHER" id="PTHR44942">
    <property type="entry name" value="METHYLTRANSF_11 DOMAIN-CONTAINING PROTEIN"/>
    <property type="match status" value="1"/>
</dbReference>
<accession>A0ABR0EHC6</accession>
<dbReference type="InterPro" id="IPR029063">
    <property type="entry name" value="SAM-dependent_MTases_sf"/>
</dbReference>
<evidence type="ECO:0000313" key="2">
    <source>
        <dbReference type="EMBL" id="KAK4500914.1"/>
    </source>
</evidence>
<evidence type="ECO:0000313" key="3">
    <source>
        <dbReference type="Proteomes" id="UP001305779"/>
    </source>
</evidence>
<proteinExistence type="predicted"/>
<dbReference type="PANTHER" id="PTHR44942:SF10">
    <property type="entry name" value="METHYLTRANSFERASE TYPE 11 DOMAIN-CONTAINING PROTEIN"/>
    <property type="match status" value="1"/>
</dbReference>
<protein>
    <recommendedName>
        <fullName evidence="1">Methyltransferase domain-containing protein</fullName>
    </recommendedName>
</protein>
<comment type="caution">
    <text evidence="2">The sequence shown here is derived from an EMBL/GenBank/DDBJ whole genome shotgun (WGS) entry which is preliminary data.</text>
</comment>